<accession>A0A1B7NL62</accession>
<organism evidence="1 2">
    <name type="scientific">Emergomyces africanus</name>
    <dbReference type="NCBI Taxonomy" id="1955775"/>
    <lineage>
        <taxon>Eukaryota</taxon>
        <taxon>Fungi</taxon>
        <taxon>Dikarya</taxon>
        <taxon>Ascomycota</taxon>
        <taxon>Pezizomycotina</taxon>
        <taxon>Eurotiomycetes</taxon>
        <taxon>Eurotiomycetidae</taxon>
        <taxon>Onygenales</taxon>
        <taxon>Ajellomycetaceae</taxon>
        <taxon>Emergomyces</taxon>
    </lineage>
</organism>
<reference evidence="1 2" key="1">
    <citation type="submission" date="2015-07" db="EMBL/GenBank/DDBJ databases">
        <title>Emmonsia species relationships and genome sequence.</title>
        <authorList>
            <person name="Cuomo C.A."/>
            <person name="Schwartz I.S."/>
            <person name="Kenyon C."/>
            <person name="de Hoog G.S."/>
            <person name="Govender N.P."/>
            <person name="Botha A."/>
            <person name="Moreno L."/>
            <person name="de Vries M."/>
            <person name="Munoz J.F."/>
            <person name="Stielow J.B."/>
        </authorList>
    </citation>
    <scope>NUCLEOTIDE SEQUENCE [LARGE SCALE GENOMIC DNA]</scope>
    <source>
        <strain evidence="1 2">CBS 136260</strain>
    </source>
</reference>
<gene>
    <name evidence="1" type="ORF">ACJ72_08337</name>
</gene>
<dbReference type="AlphaFoldDB" id="A0A1B7NL62"/>
<feature type="non-terminal residue" evidence="1">
    <location>
        <position position="1"/>
    </location>
</feature>
<comment type="caution">
    <text evidence="1">The sequence shown here is derived from an EMBL/GenBank/DDBJ whole genome shotgun (WGS) entry which is preliminary data.</text>
</comment>
<evidence type="ECO:0000313" key="2">
    <source>
        <dbReference type="Proteomes" id="UP000091918"/>
    </source>
</evidence>
<dbReference type="Proteomes" id="UP000091918">
    <property type="component" value="Unassembled WGS sequence"/>
</dbReference>
<protein>
    <submittedName>
        <fullName evidence="1">Uncharacterized protein</fullName>
    </submittedName>
</protein>
<dbReference type="EMBL" id="LGUA01002689">
    <property type="protein sequence ID" value="OAX77367.1"/>
    <property type="molecule type" value="Genomic_DNA"/>
</dbReference>
<evidence type="ECO:0000313" key="1">
    <source>
        <dbReference type="EMBL" id="OAX77367.1"/>
    </source>
</evidence>
<keyword evidence="2" id="KW-1185">Reference proteome</keyword>
<sequence length="60" mass="6943">EYTIVMVLDLIVEEKSKKRLARNLDSENYANLRSRLFLKLIWHSYMSPVTSKATSGPEVT</sequence>
<proteinExistence type="predicted"/>
<name>A0A1B7NL62_9EURO</name>